<organism evidence="1">
    <name type="scientific">uncultured Microcoleus sp</name>
    <dbReference type="NCBI Taxonomy" id="259945"/>
    <lineage>
        <taxon>Bacteria</taxon>
        <taxon>Bacillati</taxon>
        <taxon>Cyanobacteriota</taxon>
        <taxon>Cyanophyceae</taxon>
        <taxon>Oscillatoriophycideae</taxon>
        <taxon>Oscillatoriales</taxon>
        <taxon>Microcoleaceae</taxon>
        <taxon>Microcoleus</taxon>
        <taxon>environmental samples</taxon>
    </lineage>
</organism>
<dbReference type="AlphaFoldDB" id="A0A6J4LBI2"/>
<proteinExistence type="predicted"/>
<sequence length="37" mass="4324">DYQRIIDSGCGRTFCRNSSWIFGYRRRYGDRAFVGGS</sequence>
<feature type="non-terminal residue" evidence="1">
    <location>
        <position position="1"/>
    </location>
</feature>
<evidence type="ECO:0000313" key="1">
    <source>
        <dbReference type="EMBL" id="CAA9328279.1"/>
    </source>
</evidence>
<name>A0A6J4LBI2_9CYAN</name>
<reference evidence="1" key="1">
    <citation type="submission" date="2020-02" db="EMBL/GenBank/DDBJ databases">
        <authorList>
            <person name="Meier V. D."/>
        </authorList>
    </citation>
    <scope>NUCLEOTIDE SEQUENCE</scope>
    <source>
        <strain evidence="1">AVDCRST_MAG84</strain>
    </source>
</reference>
<feature type="non-terminal residue" evidence="1">
    <location>
        <position position="37"/>
    </location>
</feature>
<gene>
    <name evidence="1" type="ORF">AVDCRST_MAG84-1727</name>
</gene>
<protein>
    <submittedName>
        <fullName evidence="1">Uncharacterized protein</fullName>
    </submittedName>
</protein>
<accession>A0A6J4LBI2</accession>
<dbReference type="EMBL" id="CADCTZ010000278">
    <property type="protein sequence ID" value="CAA9328279.1"/>
    <property type="molecule type" value="Genomic_DNA"/>
</dbReference>